<sequence length="1185" mass="130445">MADCLKHAFQFALPRGGAEAIIEYENYSALMPGGVFLPAVNDYVFVRNTSGSGLQIHDILAMTGLSMDELRPEVVKQAQVLRERIIGPAEECGPHKPQPVKVDGGTKLAGGFAFEREWRSESLEGAPRAYPISTTIQTPRGALHAPAAGNKSYALERYDAGKCSYWCSMQAETMNVPRVGCSVNKCFSALQMNLTYSEGLSRWLDPDLIQAIEELGIFGFPHIGKGDAPAGVTAVSIFSNLEPEIDPGVIVALELGIGRVLTPLTISFFCGLRVHAGTSPTFNDLHFEPLKENNGRCLVVDYMTTAMLDGQGISALGALPGNKLLTVGPELAHKPQNIPFTDQANYIADGGSIMEPADHVEFVARELLVLVNAMVHQFSSKLKSRLDRKQFLSSITWEDENGTRHRVGDWDNGPGYGPGGESFDEEAEEEGVPYGNRPRWDDSQEYLEYADRVGSSMPVFNLLRQVDDTTALSNAAAKGQNVLVACDVLLGKQAKKEPAGPAGGCGCGHGRGGGNSNKPKASGTRKQKGLLCSFSDAYLHIGGRKLALEDLDEDSDMERDYDARSDDDMEQDGEMNLISPEDAAKLLSRASAGITGFPQDSEMTDVTNTSGTMDTAPPLVPPEAELNSSLHADMTLSADHPVSDTAASTNPENPAEEECKVDDGETEVDAEERRTARRNIRFFDELTEQHLQSAAEDARHALVQCNKQKQLEADARVLHLEAALNTMVHDPLNVSAPVAAHSATRLVASLEEQAHLQDLARPIFRQRIMLSSCLVNQWLNMSNYIPALKGTRYCYCSPGHASKGSGIMTEPERAEHVRDETIACISAWLGYRFQSVAARIVGDRRLVTITQKDFEPFLLRLQQHDISHAKSKSRWWLKELGDVFTEVRKRMASSSSIPRMPPSESDTTTGPQPRKFLHFLRIALKAIRAGSGGSNTELESNKRAAEATLLRTLLERSDHMMPIREHGQSYKAIHAEDGPFSPDWLETRSGFFSALLWRGVTYHTDIVKDHARFDSLANWQATTEHRDLEYYSDGAAYGGFPNQKRAKDVQKNASIYLEETGKAENLKWLTADEPPTYMEMSEWLNSDCRQNEEGKKVRAFPQIGGLAAHLLISDYVAHGKVQTPEPRQMGHIIFKINAGGAKGLVRLGYIVDNSEQCEDTFEELYNRFQANPGGEGLVAFWSYHD</sequence>
<dbReference type="Proteomes" id="UP001221757">
    <property type="component" value="Unassembled WGS sequence"/>
</dbReference>
<keyword evidence="3" id="KW-1185">Reference proteome</keyword>
<gene>
    <name evidence="2" type="ORF">B0H17DRAFT_1147034</name>
</gene>
<dbReference type="EMBL" id="JARKIE010000333">
    <property type="protein sequence ID" value="KAJ7653509.1"/>
    <property type="molecule type" value="Genomic_DNA"/>
</dbReference>
<feature type="compositionally biased region" description="Acidic residues" evidence="1">
    <location>
        <begin position="422"/>
        <end position="431"/>
    </location>
</feature>
<accession>A0AAD7G081</accession>
<protein>
    <submittedName>
        <fullName evidence="2">Uncharacterized protein</fullName>
    </submittedName>
</protein>
<feature type="compositionally biased region" description="Polar residues" evidence="1">
    <location>
        <begin position="604"/>
        <end position="613"/>
    </location>
</feature>
<proteinExistence type="predicted"/>
<feature type="region of interest" description="Disordered" evidence="1">
    <location>
        <begin position="891"/>
        <end position="911"/>
    </location>
</feature>
<comment type="caution">
    <text evidence="2">The sequence shown here is derived from an EMBL/GenBank/DDBJ whole genome shotgun (WGS) entry which is preliminary data.</text>
</comment>
<evidence type="ECO:0000313" key="3">
    <source>
        <dbReference type="Proteomes" id="UP001221757"/>
    </source>
</evidence>
<feature type="region of interest" description="Disordered" evidence="1">
    <location>
        <begin position="595"/>
        <end position="623"/>
    </location>
</feature>
<dbReference type="AlphaFoldDB" id="A0AAD7G081"/>
<feature type="region of interest" description="Disordered" evidence="1">
    <location>
        <begin position="641"/>
        <end position="672"/>
    </location>
</feature>
<evidence type="ECO:0000256" key="1">
    <source>
        <dbReference type="SAM" id="MobiDB-lite"/>
    </source>
</evidence>
<reference evidence="2" key="1">
    <citation type="submission" date="2023-03" db="EMBL/GenBank/DDBJ databases">
        <title>Massive genome expansion in bonnet fungi (Mycena s.s.) driven by repeated elements and novel gene families across ecological guilds.</title>
        <authorList>
            <consortium name="Lawrence Berkeley National Laboratory"/>
            <person name="Harder C.B."/>
            <person name="Miyauchi S."/>
            <person name="Viragh M."/>
            <person name="Kuo A."/>
            <person name="Thoen E."/>
            <person name="Andreopoulos B."/>
            <person name="Lu D."/>
            <person name="Skrede I."/>
            <person name="Drula E."/>
            <person name="Henrissat B."/>
            <person name="Morin E."/>
            <person name="Kohler A."/>
            <person name="Barry K."/>
            <person name="LaButti K."/>
            <person name="Morin E."/>
            <person name="Salamov A."/>
            <person name="Lipzen A."/>
            <person name="Mereny Z."/>
            <person name="Hegedus B."/>
            <person name="Baldrian P."/>
            <person name="Stursova M."/>
            <person name="Weitz H."/>
            <person name="Taylor A."/>
            <person name="Grigoriev I.V."/>
            <person name="Nagy L.G."/>
            <person name="Martin F."/>
            <person name="Kauserud H."/>
        </authorList>
    </citation>
    <scope>NUCLEOTIDE SEQUENCE</scope>
    <source>
        <strain evidence="2">CBHHK067</strain>
    </source>
</reference>
<name>A0AAD7G081_MYCRO</name>
<organism evidence="2 3">
    <name type="scientific">Mycena rosella</name>
    <name type="common">Pink bonnet</name>
    <name type="synonym">Agaricus rosellus</name>
    <dbReference type="NCBI Taxonomy" id="1033263"/>
    <lineage>
        <taxon>Eukaryota</taxon>
        <taxon>Fungi</taxon>
        <taxon>Dikarya</taxon>
        <taxon>Basidiomycota</taxon>
        <taxon>Agaricomycotina</taxon>
        <taxon>Agaricomycetes</taxon>
        <taxon>Agaricomycetidae</taxon>
        <taxon>Agaricales</taxon>
        <taxon>Marasmiineae</taxon>
        <taxon>Mycenaceae</taxon>
        <taxon>Mycena</taxon>
    </lineage>
</organism>
<feature type="region of interest" description="Disordered" evidence="1">
    <location>
        <begin position="405"/>
        <end position="439"/>
    </location>
</feature>
<evidence type="ECO:0000313" key="2">
    <source>
        <dbReference type="EMBL" id="KAJ7653509.1"/>
    </source>
</evidence>